<dbReference type="PANTHER" id="PTHR43133:SF52">
    <property type="entry name" value="ECF RNA POLYMERASE SIGMA FACTOR SIGL"/>
    <property type="match status" value="1"/>
</dbReference>
<protein>
    <submittedName>
        <fullName evidence="8">RNA polymerase sigma-70 factor, ECF subfamily</fullName>
    </submittedName>
</protein>
<evidence type="ECO:0000256" key="1">
    <source>
        <dbReference type="ARBA" id="ARBA00010641"/>
    </source>
</evidence>
<sequence>MDFEEIYYLYFREVFLYIRSLSGDENIAEEVTQEAFFKALKSINSFDGSKDIRAWLFTIAKNTYFSYQKKRKNKIGNDSLDDIFDTGVIISEHLVNEEDAFIIHQFLHTMEEPYKEVFFLRVFGELPFEKIGKLFGKSSGWARVTYHRARKQVIEYMEGMNNERDQL</sequence>
<dbReference type="GO" id="GO:0006352">
    <property type="term" value="P:DNA-templated transcription initiation"/>
    <property type="evidence" value="ECO:0007669"/>
    <property type="project" value="InterPro"/>
</dbReference>
<name>A0A1M5S927_9FIRM</name>
<feature type="domain" description="RNA polymerase sigma factor 70 region 4 type 2" evidence="7">
    <location>
        <begin position="102"/>
        <end position="152"/>
    </location>
</feature>
<dbReference type="InterPro" id="IPR013249">
    <property type="entry name" value="RNA_pol_sigma70_r4_t2"/>
</dbReference>
<dbReference type="InterPro" id="IPR007627">
    <property type="entry name" value="RNA_pol_sigma70_r2"/>
</dbReference>
<dbReference type="Gene3D" id="1.10.1740.10">
    <property type="match status" value="1"/>
</dbReference>
<dbReference type="PANTHER" id="PTHR43133">
    <property type="entry name" value="RNA POLYMERASE ECF-TYPE SIGMA FACTO"/>
    <property type="match status" value="1"/>
</dbReference>
<dbReference type="InterPro" id="IPR013325">
    <property type="entry name" value="RNA_pol_sigma_r2"/>
</dbReference>
<organism evidence="8 9">
    <name type="scientific">Sporanaerobacter acetigenes DSM 13106</name>
    <dbReference type="NCBI Taxonomy" id="1123281"/>
    <lineage>
        <taxon>Bacteria</taxon>
        <taxon>Bacillati</taxon>
        <taxon>Bacillota</taxon>
        <taxon>Tissierellia</taxon>
        <taxon>Tissierellales</taxon>
        <taxon>Sporanaerobacteraceae</taxon>
        <taxon>Sporanaerobacter</taxon>
    </lineage>
</organism>
<dbReference type="Proteomes" id="UP000184389">
    <property type="component" value="Unassembled WGS sequence"/>
</dbReference>
<dbReference type="GO" id="GO:0003677">
    <property type="term" value="F:DNA binding"/>
    <property type="evidence" value="ECO:0007669"/>
    <property type="project" value="UniProtKB-KW"/>
</dbReference>
<keyword evidence="4" id="KW-0238">DNA-binding</keyword>
<dbReference type="RefSeq" id="WP_072742581.1">
    <property type="nucleotide sequence ID" value="NZ_FQXR01000002.1"/>
</dbReference>
<dbReference type="InterPro" id="IPR036388">
    <property type="entry name" value="WH-like_DNA-bd_sf"/>
</dbReference>
<dbReference type="SUPFAM" id="SSF88659">
    <property type="entry name" value="Sigma3 and sigma4 domains of RNA polymerase sigma factors"/>
    <property type="match status" value="1"/>
</dbReference>
<accession>A0A1M5S927</accession>
<gene>
    <name evidence="8" type="ORF">SAMN02745180_00105</name>
</gene>
<dbReference type="Pfam" id="PF08281">
    <property type="entry name" value="Sigma70_r4_2"/>
    <property type="match status" value="1"/>
</dbReference>
<evidence type="ECO:0000259" key="7">
    <source>
        <dbReference type="Pfam" id="PF08281"/>
    </source>
</evidence>
<dbReference type="SUPFAM" id="SSF88946">
    <property type="entry name" value="Sigma2 domain of RNA polymerase sigma factors"/>
    <property type="match status" value="1"/>
</dbReference>
<proteinExistence type="inferred from homology"/>
<dbReference type="STRING" id="1123281.SAMN02745180_00105"/>
<feature type="domain" description="RNA polymerase sigma-70 region 2" evidence="6">
    <location>
        <begin position="10"/>
        <end position="72"/>
    </location>
</feature>
<dbReference type="InterPro" id="IPR013324">
    <property type="entry name" value="RNA_pol_sigma_r3/r4-like"/>
</dbReference>
<dbReference type="AlphaFoldDB" id="A0A1M5S927"/>
<keyword evidence="5" id="KW-0804">Transcription</keyword>
<keyword evidence="9" id="KW-1185">Reference proteome</keyword>
<evidence type="ECO:0000256" key="5">
    <source>
        <dbReference type="ARBA" id="ARBA00023163"/>
    </source>
</evidence>
<reference evidence="8 9" key="1">
    <citation type="submission" date="2016-11" db="EMBL/GenBank/DDBJ databases">
        <authorList>
            <person name="Jaros S."/>
            <person name="Januszkiewicz K."/>
            <person name="Wedrychowicz H."/>
        </authorList>
    </citation>
    <scope>NUCLEOTIDE SEQUENCE [LARGE SCALE GENOMIC DNA]</scope>
    <source>
        <strain evidence="8 9">DSM 13106</strain>
    </source>
</reference>
<evidence type="ECO:0000256" key="3">
    <source>
        <dbReference type="ARBA" id="ARBA00023082"/>
    </source>
</evidence>
<evidence type="ECO:0000313" key="9">
    <source>
        <dbReference type="Proteomes" id="UP000184389"/>
    </source>
</evidence>
<dbReference type="InterPro" id="IPR039425">
    <property type="entry name" value="RNA_pol_sigma-70-like"/>
</dbReference>
<dbReference type="GO" id="GO:0016987">
    <property type="term" value="F:sigma factor activity"/>
    <property type="evidence" value="ECO:0007669"/>
    <property type="project" value="UniProtKB-KW"/>
</dbReference>
<dbReference type="Pfam" id="PF04542">
    <property type="entry name" value="Sigma70_r2"/>
    <property type="match status" value="1"/>
</dbReference>
<evidence type="ECO:0000256" key="2">
    <source>
        <dbReference type="ARBA" id="ARBA00023015"/>
    </source>
</evidence>
<evidence type="ECO:0000259" key="6">
    <source>
        <dbReference type="Pfam" id="PF04542"/>
    </source>
</evidence>
<dbReference type="NCBIfam" id="TIGR02937">
    <property type="entry name" value="sigma70-ECF"/>
    <property type="match status" value="1"/>
</dbReference>
<dbReference type="Gene3D" id="1.10.10.10">
    <property type="entry name" value="Winged helix-like DNA-binding domain superfamily/Winged helix DNA-binding domain"/>
    <property type="match status" value="1"/>
</dbReference>
<keyword evidence="3" id="KW-0731">Sigma factor</keyword>
<comment type="similarity">
    <text evidence="1">Belongs to the sigma-70 factor family. ECF subfamily.</text>
</comment>
<dbReference type="OrthoDB" id="9784984at2"/>
<evidence type="ECO:0000256" key="4">
    <source>
        <dbReference type="ARBA" id="ARBA00023125"/>
    </source>
</evidence>
<dbReference type="EMBL" id="FQXR01000002">
    <property type="protein sequence ID" value="SHH34955.1"/>
    <property type="molecule type" value="Genomic_DNA"/>
</dbReference>
<evidence type="ECO:0000313" key="8">
    <source>
        <dbReference type="EMBL" id="SHH34955.1"/>
    </source>
</evidence>
<dbReference type="InterPro" id="IPR014284">
    <property type="entry name" value="RNA_pol_sigma-70_dom"/>
</dbReference>
<keyword evidence="2" id="KW-0805">Transcription regulation</keyword>